<evidence type="ECO:0000256" key="11">
    <source>
        <dbReference type="PROSITE-ProRule" id="PRU00169"/>
    </source>
</evidence>
<dbReference type="PROSITE" id="PS50110">
    <property type="entry name" value="RESPONSE_REGULATORY"/>
    <property type="match status" value="1"/>
</dbReference>
<feature type="transmembrane region" description="Helical" evidence="12">
    <location>
        <begin position="167"/>
        <end position="186"/>
    </location>
</feature>
<dbReference type="Pfam" id="PF00072">
    <property type="entry name" value="Response_reg"/>
    <property type="match status" value="1"/>
</dbReference>
<evidence type="ECO:0000256" key="8">
    <source>
        <dbReference type="ARBA" id="ARBA00023012"/>
    </source>
</evidence>
<evidence type="ECO:0000259" key="14">
    <source>
        <dbReference type="PROSITE" id="PS50110"/>
    </source>
</evidence>
<keyword evidence="12" id="KW-0472">Membrane</keyword>
<dbReference type="PANTHER" id="PTHR45339:SF5">
    <property type="entry name" value="HISTIDINE KINASE"/>
    <property type="match status" value="1"/>
</dbReference>
<dbReference type="PANTHER" id="PTHR45339">
    <property type="entry name" value="HYBRID SIGNAL TRANSDUCTION HISTIDINE KINASE J"/>
    <property type="match status" value="1"/>
</dbReference>
<dbReference type="InterPro" id="IPR036641">
    <property type="entry name" value="HPT_dom_sf"/>
</dbReference>
<dbReference type="OrthoDB" id="9792854at2"/>
<reference evidence="15 16" key="1">
    <citation type="journal article" date="2013" name="Genome Announc.">
        <title>Draft Genome Sequence of Methylophaga lonarensis MPLT, a Haloalkaliphilic (Non-Methane-Utilizing) Methylotroph.</title>
        <authorList>
            <person name="Shetty S.A."/>
            <person name="Marathe N.P."/>
            <person name="Munot H."/>
            <person name="Antony C.P."/>
            <person name="Dhotre D.P."/>
            <person name="Murrell J.C."/>
            <person name="Shouche Y.S."/>
        </authorList>
    </citation>
    <scope>NUCLEOTIDE SEQUENCE [LARGE SCALE GENOMIC DNA]</scope>
    <source>
        <strain evidence="15 16">MPL</strain>
    </source>
</reference>
<dbReference type="InterPro" id="IPR036890">
    <property type="entry name" value="HATPase_C_sf"/>
</dbReference>
<protein>
    <recommendedName>
        <fullName evidence="10">Sensory/regulatory protein RpfC</fullName>
        <ecNumber evidence="2">2.7.13.3</ecNumber>
    </recommendedName>
</protein>
<dbReference type="Gene3D" id="3.40.50.2300">
    <property type="match status" value="1"/>
</dbReference>
<keyword evidence="5" id="KW-0547">Nucleotide-binding</keyword>
<dbReference type="Proteomes" id="UP000012019">
    <property type="component" value="Unassembled WGS sequence"/>
</dbReference>
<dbReference type="SMART" id="SM00388">
    <property type="entry name" value="HisKA"/>
    <property type="match status" value="1"/>
</dbReference>
<feature type="transmembrane region" description="Helical" evidence="12">
    <location>
        <begin position="63"/>
        <end position="85"/>
    </location>
</feature>
<dbReference type="InterPro" id="IPR005467">
    <property type="entry name" value="His_kinase_dom"/>
</dbReference>
<name>M7P2M1_9GAMM</name>
<dbReference type="CDD" id="cd16922">
    <property type="entry name" value="HATPase_EvgS-ArcB-TorS-like"/>
    <property type="match status" value="1"/>
</dbReference>
<accession>M7P2M1</accession>
<dbReference type="InterPro" id="IPR036097">
    <property type="entry name" value="HisK_dim/P_sf"/>
</dbReference>
<feature type="domain" description="Histidine kinase" evidence="13">
    <location>
        <begin position="209"/>
        <end position="431"/>
    </location>
</feature>
<keyword evidence="12" id="KW-0812">Transmembrane</keyword>
<keyword evidence="12" id="KW-1133">Transmembrane helix</keyword>
<sequence>MSEPVVSAPTSVRAWLKNRLSQASDTEPEQAIKIRLTLGIGLLIYFCLPWREDQTFASTLSSFSSIVALSYYSFALMIAVAILINPKPSPIRRIMGIFLDMVSLSIVMFMAGAEAVYLFVLYLWVILGNGFRYGLRYLYISWLVAVTGFTMAITWGEYWQSFDHRPVGFSLLFLLLLIPLYAAFLINKLHAAIASAKQANEAKTRFLANMSHELRTPLNGVIGIADLMGETPLNSQQREFVHIMRNSANTLLGLIENVLDISKIEAGKITLNDEAFDLHEFVHNIIQMQRPMGQAKGLHVALWIDSQIPPGVRGDPQHLRQVLINLIGNAIKFTETGTVRLILNAEQLSEQQVRVRFDVEDTGIGIPASALPTIFDDFTQVIDSSTHGQHGGTGLGTTIAKELVQLMGGAIGVESQSGQGTRFWFTIDLALIAQQHVSISERRILLLADEDSQQTLQPAFDSWGVPYQAVSSPARAFSELLNAADQRKQAFSVVMVDVPCMQDIDAMQFAQLIMGEPTLANLSLVLLRPNRQQIARLQDFYVSSVNDLTDKPSLFNAIHAAQSVSVNDNENIIKLSRERAKPGPALKVLVAEDNQVNQQVMKGILKHAGHRMILAESGDEALDMISERLDEIDLIILDMNMPGYSGLEILKRLRIMDTQATTPVIILTADATPMARQACLDAGVDAFLTKPVQSSSLLRTIEELTSELQFKDIDAAAGPALLDQTALLELVQLGQDAHFLQRLIEGFKEDGNYHTTIIRLAAQDDYFRMRESLHAIRGSAAELSAHALVELCRQAEHSKPVEIGSPRILQLAEDIQQCYQDTVTALEQQLNKFSSTSSQ</sequence>
<dbReference type="GO" id="GO:0005524">
    <property type="term" value="F:ATP binding"/>
    <property type="evidence" value="ECO:0007669"/>
    <property type="project" value="UniProtKB-KW"/>
</dbReference>
<feature type="modified residue" description="4-aspartylphosphate" evidence="11">
    <location>
        <position position="638"/>
    </location>
</feature>
<dbReference type="CDD" id="cd17546">
    <property type="entry name" value="REC_hyHK_CKI1_RcsC-like"/>
    <property type="match status" value="1"/>
</dbReference>
<dbReference type="Pfam" id="PF00512">
    <property type="entry name" value="HisKA"/>
    <property type="match status" value="1"/>
</dbReference>
<keyword evidence="6 15" id="KW-0418">Kinase</keyword>
<dbReference type="eggNOG" id="COG2205">
    <property type="taxonomic scope" value="Bacteria"/>
</dbReference>
<dbReference type="AlphaFoldDB" id="M7P2M1"/>
<evidence type="ECO:0000256" key="6">
    <source>
        <dbReference type="ARBA" id="ARBA00022777"/>
    </source>
</evidence>
<evidence type="ECO:0000313" key="15">
    <source>
        <dbReference type="EMBL" id="EMR13751.1"/>
    </source>
</evidence>
<comment type="catalytic activity">
    <reaction evidence="1">
        <text>ATP + protein L-histidine = ADP + protein N-phospho-L-histidine.</text>
        <dbReference type="EC" id="2.7.13.3"/>
    </reaction>
</comment>
<dbReference type="InterPro" id="IPR001789">
    <property type="entry name" value="Sig_transdc_resp-reg_receiver"/>
</dbReference>
<dbReference type="PROSITE" id="PS50109">
    <property type="entry name" value="HIS_KIN"/>
    <property type="match status" value="1"/>
</dbReference>
<dbReference type="InterPro" id="IPR003661">
    <property type="entry name" value="HisK_dim/P_dom"/>
</dbReference>
<dbReference type="GO" id="GO:0005886">
    <property type="term" value="C:plasma membrane"/>
    <property type="evidence" value="ECO:0007669"/>
    <property type="project" value="UniProtKB-SubCell"/>
</dbReference>
<dbReference type="CDD" id="cd00082">
    <property type="entry name" value="HisKA"/>
    <property type="match status" value="1"/>
</dbReference>
<evidence type="ECO:0000256" key="1">
    <source>
        <dbReference type="ARBA" id="ARBA00000085"/>
    </source>
</evidence>
<dbReference type="Pfam" id="PF02518">
    <property type="entry name" value="HATPase_c"/>
    <property type="match status" value="1"/>
</dbReference>
<evidence type="ECO:0000256" key="5">
    <source>
        <dbReference type="ARBA" id="ARBA00022741"/>
    </source>
</evidence>
<evidence type="ECO:0000256" key="3">
    <source>
        <dbReference type="ARBA" id="ARBA00022553"/>
    </source>
</evidence>
<keyword evidence="3 11" id="KW-0597">Phosphoprotein</keyword>
<dbReference type="eggNOG" id="COG0745">
    <property type="taxonomic scope" value="Bacteria"/>
</dbReference>
<dbReference type="SUPFAM" id="SSF47384">
    <property type="entry name" value="Homodimeric domain of signal transducing histidine kinase"/>
    <property type="match status" value="1"/>
</dbReference>
<dbReference type="FunFam" id="1.10.287.130:FF:000002">
    <property type="entry name" value="Two-component osmosensing histidine kinase"/>
    <property type="match status" value="1"/>
</dbReference>
<dbReference type="EMBL" id="APHR01000015">
    <property type="protein sequence ID" value="EMR13751.1"/>
    <property type="molecule type" value="Genomic_DNA"/>
</dbReference>
<dbReference type="PATRIC" id="fig|1286106.3.peg.703"/>
<comment type="subunit">
    <text evidence="9">At low DSF concentrations, interacts with RpfF.</text>
</comment>
<keyword evidence="4" id="KW-0808">Transferase</keyword>
<evidence type="ECO:0000256" key="4">
    <source>
        <dbReference type="ARBA" id="ARBA00022679"/>
    </source>
</evidence>
<feature type="transmembrane region" description="Helical" evidence="12">
    <location>
        <begin position="97"/>
        <end position="125"/>
    </location>
</feature>
<dbReference type="Gene3D" id="1.20.120.160">
    <property type="entry name" value="HPT domain"/>
    <property type="match status" value="1"/>
</dbReference>
<dbReference type="InterPro" id="IPR011006">
    <property type="entry name" value="CheY-like_superfamily"/>
</dbReference>
<keyword evidence="16" id="KW-1185">Reference proteome</keyword>
<evidence type="ECO:0000256" key="7">
    <source>
        <dbReference type="ARBA" id="ARBA00022840"/>
    </source>
</evidence>
<dbReference type="InterPro" id="IPR003594">
    <property type="entry name" value="HATPase_dom"/>
</dbReference>
<dbReference type="Gene3D" id="1.10.287.130">
    <property type="match status" value="1"/>
</dbReference>
<keyword evidence="8" id="KW-0902">Two-component regulatory system</keyword>
<evidence type="ECO:0000313" key="16">
    <source>
        <dbReference type="Proteomes" id="UP000012019"/>
    </source>
</evidence>
<dbReference type="PRINTS" id="PR00344">
    <property type="entry name" value="BCTRLSENSOR"/>
</dbReference>
<dbReference type="SUPFAM" id="SSF47226">
    <property type="entry name" value="Histidine-containing phosphotransfer domain, HPT domain"/>
    <property type="match status" value="1"/>
</dbReference>
<evidence type="ECO:0000259" key="13">
    <source>
        <dbReference type="PROSITE" id="PS50109"/>
    </source>
</evidence>
<evidence type="ECO:0000256" key="10">
    <source>
        <dbReference type="ARBA" id="ARBA00068150"/>
    </source>
</evidence>
<feature type="transmembrane region" description="Helical" evidence="12">
    <location>
        <begin position="137"/>
        <end position="155"/>
    </location>
</feature>
<dbReference type="GO" id="GO:0000155">
    <property type="term" value="F:phosphorelay sensor kinase activity"/>
    <property type="evidence" value="ECO:0007669"/>
    <property type="project" value="InterPro"/>
</dbReference>
<dbReference type="Gene3D" id="3.30.565.10">
    <property type="entry name" value="Histidine kinase-like ATPase, C-terminal domain"/>
    <property type="match status" value="1"/>
</dbReference>
<organism evidence="15 16">
    <name type="scientific">Methylophaga lonarensis MPL</name>
    <dbReference type="NCBI Taxonomy" id="1286106"/>
    <lineage>
        <taxon>Bacteria</taxon>
        <taxon>Pseudomonadati</taxon>
        <taxon>Pseudomonadota</taxon>
        <taxon>Gammaproteobacteria</taxon>
        <taxon>Thiotrichales</taxon>
        <taxon>Piscirickettsiaceae</taxon>
        <taxon>Methylophaga</taxon>
    </lineage>
</organism>
<dbReference type="EC" id="2.7.13.3" evidence="2"/>
<evidence type="ECO:0000256" key="2">
    <source>
        <dbReference type="ARBA" id="ARBA00012438"/>
    </source>
</evidence>
<feature type="domain" description="Response regulatory" evidence="14">
    <location>
        <begin position="587"/>
        <end position="705"/>
    </location>
</feature>
<dbReference type="SUPFAM" id="SSF52172">
    <property type="entry name" value="CheY-like"/>
    <property type="match status" value="1"/>
</dbReference>
<dbReference type="SMART" id="SM00387">
    <property type="entry name" value="HATPase_c"/>
    <property type="match status" value="1"/>
</dbReference>
<dbReference type="SUPFAM" id="SSF55874">
    <property type="entry name" value="ATPase domain of HSP90 chaperone/DNA topoisomerase II/histidine kinase"/>
    <property type="match status" value="1"/>
</dbReference>
<evidence type="ECO:0000256" key="9">
    <source>
        <dbReference type="ARBA" id="ARBA00064003"/>
    </source>
</evidence>
<dbReference type="STRING" id="1286106.MPL1_03518"/>
<evidence type="ECO:0000256" key="12">
    <source>
        <dbReference type="SAM" id="Phobius"/>
    </source>
</evidence>
<gene>
    <name evidence="15" type="ORF">MPL1_03518</name>
</gene>
<dbReference type="FunFam" id="3.30.565.10:FF:000010">
    <property type="entry name" value="Sensor histidine kinase RcsC"/>
    <property type="match status" value="1"/>
</dbReference>
<proteinExistence type="predicted"/>
<dbReference type="InterPro" id="IPR004358">
    <property type="entry name" value="Sig_transdc_His_kin-like_C"/>
</dbReference>
<dbReference type="SMART" id="SM00448">
    <property type="entry name" value="REC"/>
    <property type="match status" value="1"/>
</dbReference>
<dbReference type="RefSeq" id="WP_009725732.1">
    <property type="nucleotide sequence ID" value="NZ_APHR01000015.1"/>
</dbReference>
<keyword evidence="7" id="KW-0067">ATP-binding</keyword>
<comment type="caution">
    <text evidence="15">The sequence shown here is derived from an EMBL/GenBank/DDBJ whole genome shotgun (WGS) entry which is preliminary data.</text>
</comment>